<gene>
    <name evidence="1" type="ORF">MNBD_GAMMA16-467</name>
</gene>
<dbReference type="SUPFAM" id="SSF54637">
    <property type="entry name" value="Thioesterase/thiol ester dehydrase-isomerase"/>
    <property type="match status" value="1"/>
</dbReference>
<dbReference type="CDD" id="cd03443">
    <property type="entry name" value="PaaI_thioesterase"/>
    <property type="match status" value="1"/>
</dbReference>
<protein>
    <submittedName>
        <fullName evidence="1">Thioesterase family protein</fullName>
    </submittedName>
</protein>
<name>A0A3B0YUT5_9ZZZZ</name>
<reference evidence="1" key="1">
    <citation type="submission" date="2018-06" db="EMBL/GenBank/DDBJ databases">
        <authorList>
            <person name="Zhirakovskaya E."/>
        </authorList>
    </citation>
    <scope>NUCLEOTIDE SEQUENCE</scope>
</reference>
<organism evidence="1">
    <name type="scientific">hydrothermal vent metagenome</name>
    <dbReference type="NCBI Taxonomy" id="652676"/>
    <lineage>
        <taxon>unclassified sequences</taxon>
        <taxon>metagenomes</taxon>
        <taxon>ecological metagenomes</taxon>
    </lineage>
</organism>
<dbReference type="Gene3D" id="3.10.129.10">
    <property type="entry name" value="Hotdog Thioesterase"/>
    <property type="match status" value="1"/>
</dbReference>
<sequence>MNEREYFQDAMPADVCYGCGSANDKGLQIKSYWQNDLAVCEWQPATEHQGWVNLTCGGVIATLIDCHCVATAMATAIRNENRSLMSEPRYVFATGSLNVKFLKPSINTQPLRLEAQVTGTKLGKKYTVSCAVFSAGEKTAQGEVIALLVYRSDRPDESNAIFKC</sequence>
<proteinExistence type="predicted"/>
<dbReference type="InterPro" id="IPR029069">
    <property type="entry name" value="HotDog_dom_sf"/>
</dbReference>
<dbReference type="AlphaFoldDB" id="A0A3B0YUT5"/>
<evidence type="ECO:0000313" key="1">
    <source>
        <dbReference type="EMBL" id="VAW83181.1"/>
    </source>
</evidence>
<accession>A0A3B0YUT5</accession>
<dbReference type="EMBL" id="UOFO01000002">
    <property type="protein sequence ID" value="VAW83181.1"/>
    <property type="molecule type" value="Genomic_DNA"/>
</dbReference>